<evidence type="ECO:0000259" key="1">
    <source>
        <dbReference type="PROSITE" id="PS51746"/>
    </source>
</evidence>
<reference evidence="2" key="2">
    <citation type="submission" date="2015-08" db="EMBL/GenBank/DDBJ databases">
        <authorList>
            <person name="Babu N.S."/>
            <person name="Beckwith C.J."/>
            <person name="Beseler K.G."/>
            <person name="Brison A."/>
            <person name="Carone J.V."/>
            <person name="Caskin T.P."/>
            <person name="Diamond M."/>
            <person name="Durham M.E."/>
            <person name="Foxe J.M."/>
            <person name="Go M."/>
            <person name="Henderson B.A."/>
            <person name="Jones I.B."/>
            <person name="McGettigan J.A."/>
            <person name="Micheletti S.J."/>
            <person name="Nasrallah M.E."/>
            <person name="Ortiz D."/>
            <person name="Piller C.R."/>
            <person name="Privatt S.R."/>
            <person name="Schneider S.L."/>
            <person name="Sharp S."/>
            <person name="Smith T.C."/>
            <person name="Stanton J.D."/>
            <person name="Ullery H.E."/>
            <person name="Wilson R.J."/>
            <person name="Serrano M.G."/>
            <person name="Buck G."/>
            <person name="Lee V."/>
            <person name="Wang Y."/>
            <person name="Carvalho R."/>
            <person name="Voegtly L."/>
            <person name="Shi R."/>
            <person name="Duckworth R."/>
            <person name="Johnson A."/>
            <person name="Loviza R."/>
            <person name="Walstead R."/>
            <person name="Shah Z."/>
            <person name="Kiflezghi M."/>
            <person name="Wade K."/>
            <person name="Ball S.L."/>
            <person name="Bradley K.W."/>
            <person name="Asai D.J."/>
            <person name="Bowman C.A."/>
            <person name="Russell D.A."/>
            <person name="Pope W.H."/>
            <person name="Jacobs-Sera D."/>
            <person name="Hendrix R.W."/>
            <person name="Hatfull G.F."/>
        </authorList>
    </citation>
    <scope>NUCLEOTIDE SEQUENCE [LARGE SCALE GENOMIC DNA]</scope>
</reference>
<evidence type="ECO:0000313" key="2">
    <source>
        <dbReference type="EMBL" id="CUV07348.1"/>
    </source>
</evidence>
<dbReference type="EMBL" id="LN877953">
    <property type="protein sequence ID" value="CUV07348.1"/>
    <property type="molecule type" value="Genomic_DNA"/>
</dbReference>
<dbReference type="InterPro" id="IPR015655">
    <property type="entry name" value="PP2C"/>
</dbReference>
<reference evidence="3 4" key="3">
    <citation type="submission" date="2017-10" db="EMBL/GenBank/DDBJ databases">
        <title>Consistent, comparative and evidence-based genome annotation and re-annotation for the closely-related species, Cryptosporidium parvum, C. hominis and C. tyzzeri.</title>
        <authorList>
            <person name="Baptista R.P."/>
            <person name="Li Y."/>
            <person name="Sateriale A."/>
            <person name="Striepen B."/>
            <person name="Kissinger J.C."/>
        </authorList>
    </citation>
    <scope>NUCLEOTIDE SEQUENCE [LARGE SCALE GENOMIC DNA]</scope>
    <source>
        <strain evidence="3">30976</strain>
    </source>
</reference>
<dbReference type="OrthoDB" id="10264738at2759"/>
<dbReference type="AlphaFoldDB" id="A0A0S4TIY4"/>
<reference evidence="3 4" key="1">
    <citation type="submission" date="2014-11" db="EMBL/GenBank/DDBJ databases">
        <title>Comparative genomic analysis of Cryptosporidium hominis reveals occurrence of genetic recombination in virulent subtypes.</title>
        <authorList>
            <person name="Guo Y."/>
            <person name="Tang K."/>
            <person name="Frace M."/>
            <person name="Li N."/>
            <person name="Roellig D.M."/>
            <person name="Sammons S."/>
            <person name="Knipe K."/>
            <person name="Rowe L."/>
            <person name="Feng Y."/>
            <person name="Xiao L."/>
        </authorList>
    </citation>
    <scope>NUCLEOTIDE SEQUENCE [LARGE SCALE GENOMIC DNA]</scope>
    <source>
        <strain evidence="3">30976</strain>
    </source>
</reference>
<sequence length="452" mass="51503">MKNNNDRTIEAYQGTLKHDKLNANISDMNGTPLLVHEELNDFNYKLDEEHGWYVGDNSVWLYNKDNDVYYSSSLSKLFRLDQEKLRLIEMSTNFELEEVSNKEINIAHVEDEYTPFLERGIHAGTSVIPSPTKNLDLCEDRHITKKQFFFNFNNQTPSTFFFSALFDGHAGNNCVEYVHQRLLTNIYTVFSQNMSRFSDKRSLYRAENSVCRVDNTRILSSYIVESLCKGIKKGFEITNNSFLSIARKNKVFDGTTALVCIIFGPDPIDNKLKLVIGNCGDSKLILGYKSGNNSISAKRLTRIHRLSDINERTRIEKAGGKVEFCNGAWRVLVKKQQRYSFDVSAKCIGLCTSRSIGDINMKEPQLLCISDPEITVHEIDLENDLFLILATDGITDFFTDEELVGITEKNLKCTPTEAANELTKEAEKKGSLDDKTATVIYFQWSISELLNN</sequence>
<dbReference type="PANTHER" id="PTHR47992">
    <property type="entry name" value="PROTEIN PHOSPHATASE"/>
    <property type="match status" value="1"/>
</dbReference>
<dbReference type="SUPFAM" id="SSF81606">
    <property type="entry name" value="PP2C-like"/>
    <property type="match status" value="1"/>
</dbReference>
<gene>
    <name evidence="2" type="ORF">CHUDEA7_3620</name>
    <name evidence="3" type="ORF">GY17_00003080</name>
</gene>
<dbReference type="Proteomes" id="UP001429100">
    <property type="component" value="Unassembled WGS sequence"/>
</dbReference>
<protein>
    <submittedName>
        <fullName evidence="3">PP2C phosphatase</fullName>
    </submittedName>
</protein>
<dbReference type="SMART" id="SM00332">
    <property type="entry name" value="PP2Cc"/>
    <property type="match status" value="1"/>
</dbReference>
<dbReference type="VEuPathDB" id="CryptoDB:CHUDEA7_3620"/>
<dbReference type="GO" id="GO:0004722">
    <property type="term" value="F:protein serine/threonine phosphatase activity"/>
    <property type="evidence" value="ECO:0007669"/>
    <property type="project" value="InterPro"/>
</dbReference>
<dbReference type="InterPro" id="IPR036457">
    <property type="entry name" value="PPM-type-like_dom_sf"/>
</dbReference>
<proteinExistence type="predicted"/>
<feature type="domain" description="PPM-type phosphatase" evidence="1">
    <location>
        <begin position="124"/>
        <end position="442"/>
    </location>
</feature>
<dbReference type="CDD" id="cd00143">
    <property type="entry name" value="PP2Cc"/>
    <property type="match status" value="1"/>
</dbReference>
<organism evidence="2">
    <name type="scientific">Cryptosporidium hominis</name>
    <dbReference type="NCBI Taxonomy" id="237895"/>
    <lineage>
        <taxon>Eukaryota</taxon>
        <taxon>Sar</taxon>
        <taxon>Alveolata</taxon>
        <taxon>Apicomplexa</taxon>
        <taxon>Conoidasida</taxon>
        <taxon>Coccidia</taxon>
        <taxon>Eucoccidiorida</taxon>
        <taxon>Eimeriorina</taxon>
        <taxon>Cryptosporidiidae</taxon>
        <taxon>Cryptosporidium</taxon>
    </lineage>
</organism>
<dbReference type="VEuPathDB" id="CryptoDB:ChTU502y2012_407g1765"/>
<dbReference type="VEuPathDB" id="CryptoDB:GY17_00003080"/>
<dbReference type="Gene3D" id="3.60.40.10">
    <property type="entry name" value="PPM-type phosphatase domain"/>
    <property type="match status" value="1"/>
</dbReference>
<dbReference type="Proteomes" id="UP000199752">
    <property type="component" value="Chromosome 7"/>
</dbReference>
<dbReference type="PROSITE" id="PS51746">
    <property type="entry name" value="PPM_2"/>
    <property type="match status" value="1"/>
</dbReference>
<accession>A0A0S4TIY4</accession>
<name>A0A0S4TIY4_CRYHO</name>
<dbReference type="EMBL" id="JTAI01000005">
    <property type="protein sequence ID" value="PPS93999.1"/>
    <property type="molecule type" value="Genomic_DNA"/>
</dbReference>
<dbReference type="Pfam" id="PF00481">
    <property type="entry name" value="PP2C"/>
    <property type="match status" value="1"/>
</dbReference>
<dbReference type="VEuPathDB" id="CryptoDB:Chro.70403"/>
<dbReference type="InterPro" id="IPR001932">
    <property type="entry name" value="PPM-type_phosphatase-like_dom"/>
</dbReference>
<evidence type="ECO:0000313" key="3">
    <source>
        <dbReference type="EMBL" id="PPS93999.1"/>
    </source>
</evidence>
<keyword evidence="4" id="KW-1185">Reference proteome</keyword>
<evidence type="ECO:0000313" key="4">
    <source>
        <dbReference type="Proteomes" id="UP001429100"/>
    </source>
</evidence>